<gene>
    <name evidence="1" type="ORF">BC936DRAFT_138854</name>
</gene>
<proteinExistence type="predicted"/>
<evidence type="ECO:0000313" key="1">
    <source>
        <dbReference type="EMBL" id="RUP25219.1"/>
    </source>
</evidence>
<dbReference type="Proteomes" id="UP000268093">
    <property type="component" value="Unassembled WGS sequence"/>
</dbReference>
<sequence>MADILTIYNQYELMYTLAASSPKKHDLMKHAEDLYTLYHNLRDMLDELREHHCLQGRDPLYLYILGIQVYQLHLIKNVDFLLYFNCYGFLKVAICITWNVQFLTAIPMQAMVNHLVEDLKKAKDLTWMSFSRPKILEKLLTPDTPSKTQ</sequence>
<reference evidence="1 2" key="1">
    <citation type="journal article" date="2018" name="New Phytol.">
        <title>Phylogenomics of Endogonaceae and evolution of mycorrhizas within Mucoromycota.</title>
        <authorList>
            <person name="Chang Y."/>
            <person name="Desiro A."/>
            <person name="Na H."/>
            <person name="Sandor L."/>
            <person name="Lipzen A."/>
            <person name="Clum A."/>
            <person name="Barry K."/>
            <person name="Grigoriev I.V."/>
            <person name="Martin F.M."/>
            <person name="Stajich J.E."/>
            <person name="Smith M.E."/>
            <person name="Bonito G."/>
            <person name="Spatafora J.W."/>
        </authorList>
    </citation>
    <scope>NUCLEOTIDE SEQUENCE [LARGE SCALE GENOMIC DNA]</scope>
    <source>
        <strain evidence="1 2">GMNB39</strain>
    </source>
</reference>
<feature type="non-terminal residue" evidence="1">
    <location>
        <position position="149"/>
    </location>
</feature>
<comment type="caution">
    <text evidence="1">The sequence shown here is derived from an EMBL/GenBank/DDBJ whole genome shotgun (WGS) entry which is preliminary data.</text>
</comment>
<evidence type="ECO:0000313" key="2">
    <source>
        <dbReference type="Proteomes" id="UP000268093"/>
    </source>
</evidence>
<dbReference type="EMBL" id="RBNI01013845">
    <property type="protein sequence ID" value="RUP25219.1"/>
    <property type="molecule type" value="Genomic_DNA"/>
</dbReference>
<dbReference type="AlphaFoldDB" id="A0A433BFV6"/>
<keyword evidence="2" id="KW-1185">Reference proteome</keyword>
<organism evidence="1 2">
    <name type="scientific">Jimgerdemannia flammicorona</name>
    <dbReference type="NCBI Taxonomy" id="994334"/>
    <lineage>
        <taxon>Eukaryota</taxon>
        <taxon>Fungi</taxon>
        <taxon>Fungi incertae sedis</taxon>
        <taxon>Mucoromycota</taxon>
        <taxon>Mucoromycotina</taxon>
        <taxon>Endogonomycetes</taxon>
        <taxon>Endogonales</taxon>
        <taxon>Endogonaceae</taxon>
        <taxon>Jimgerdemannia</taxon>
    </lineage>
</organism>
<dbReference type="OrthoDB" id="2345088at2759"/>
<accession>A0A433BFV6</accession>
<name>A0A433BFV6_9FUNG</name>
<protein>
    <submittedName>
        <fullName evidence="1">Uncharacterized protein</fullName>
    </submittedName>
</protein>